<dbReference type="AlphaFoldDB" id="A0A1G8V7T3"/>
<name>A0A1G8V7T3_9EURY</name>
<protein>
    <submittedName>
        <fullName evidence="2">Uncharacterized protein</fullName>
    </submittedName>
</protein>
<keyword evidence="1" id="KW-1133">Transmembrane helix</keyword>
<evidence type="ECO:0000313" key="3">
    <source>
        <dbReference type="Proteomes" id="UP000198856"/>
    </source>
</evidence>
<proteinExistence type="predicted"/>
<dbReference type="EMBL" id="FNFC01000006">
    <property type="protein sequence ID" value="SDJ62186.1"/>
    <property type="molecule type" value="Genomic_DNA"/>
</dbReference>
<accession>A0A1G8V7T3</accession>
<dbReference type="RefSeq" id="WP_092701414.1">
    <property type="nucleotide sequence ID" value="NZ_FNFC01000006.1"/>
</dbReference>
<keyword evidence="3" id="KW-1185">Reference proteome</keyword>
<feature type="transmembrane region" description="Helical" evidence="1">
    <location>
        <begin position="87"/>
        <end position="105"/>
    </location>
</feature>
<sequence>MKPKANTCTNDRSNAVGVCGECGSFLCEDCTNRFVDPAFRSFHPGGIQRLVAGVVLLAAVPFALYNFDIVGALYDAIWGHSVFLRKGLVQSSVILGVALLLGTWVRTGDSPGLITGNSHERLLCQSCYQNRRTAKLISRLVTVLAIVVIVWGVYTVATDGSRNPNGNLFFWELRRIAAGVGIYLLRDQITLVIEQLRR</sequence>
<organism evidence="2 3">
    <name type="scientific">Halovenus aranensis</name>
    <dbReference type="NCBI Taxonomy" id="890420"/>
    <lineage>
        <taxon>Archaea</taxon>
        <taxon>Methanobacteriati</taxon>
        <taxon>Methanobacteriota</taxon>
        <taxon>Stenosarchaea group</taxon>
        <taxon>Halobacteria</taxon>
        <taxon>Halobacteriales</taxon>
        <taxon>Haloarculaceae</taxon>
        <taxon>Halovenus</taxon>
    </lineage>
</organism>
<feature type="transmembrane region" description="Helical" evidence="1">
    <location>
        <begin position="50"/>
        <end position="67"/>
    </location>
</feature>
<reference evidence="2 3" key="1">
    <citation type="submission" date="2016-10" db="EMBL/GenBank/DDBJ databases">
        <authorList>
            <person name="de Groot N.N."/>
        </authorList>
    </citation>
    <scope>NUCLEOTIDE SEQUENCE [LARGE SCALE GENOMIC DNA]</scope>
    <source>
        <strain evidence="2 3">IBRC-M10015</strain>
    </source>
</reference>
<dbReference type="STRING" id="890420.SAMN05216226_10654"/>
<keyword evidence="1" id="KW-0472">Membrane</keyword>
<evidence type="ECO:0000313" key="2">
    <source>
        <dbReference type="EMBL" id="SDJ62186.1"/>
    </source>
</evidence>
<dbReference type="CDD" id="cd19757">
    <property type="entry name" value="Bbox1"/>
    <property type="match status" value="1"/>
</dbReference>
<gene>
    <name evidence="2" type="ORF">SAMN05216226_10654</name>
</gene>
<feature type="transmembrane region" description="Helical" evidence="1">
    <location>
        <begin position="136"/>
        <end position="156"/>
    </location>
</feature>
<keyword evidence="1" id="KW-0812">Transmembrane</keyword>
<evidence type="ECO:0000256" key="1">
    <source>
        <dbReference type="SAM" id="Phobius"/>
    </source>
</evidence>
<dbReference type="Proteomes" id="UP000198856">
    <property type="component" value="Unassembled WGS sequence"/>
</dbReference>